<evidence type="ECO:0000313" key="2">
    <source>
        <dbReference type="Proteomes" id="UP000197138"/>
    </source>
</evidence>
<accession>A0A218WNE7</accession>
<evidence type="ECO:0000313" key="1">
    <source>
        <dbReference type="EMBL" id="OWM73512.1"/>
    </source>
</evidence>
<proteinExistence type="predicted"/>
<reference evidence="2" key="1">
    <citation type="journal article" date="2017" name="Plant J.">
        <title>The pomegranate (Punica granatum L.) genome and the genomics of punicalagin biosynthesis.</title>
        <authorList>
            <person name="Qin G."/>
            <person name="Xu C."/>
            <person name="Ming R."/>
            <person name="Tang H."/>
            <person name="Guyot R."/>
            <person name="Kramer E.M."/>
            <person name="Hu Y."/>
            <person name="Yi X."/>
            <person name="Qi Y."/>
            <person name="Xu X."/>
            <person name="Gao Z."/>
            <person name="Pan H."/>
            <person name="Jian J."/>
            <person name="Tian Y."/>
            <person name="Yue Z."/>
            <person name="Xu Y."/>
        </authorList>
    </citation>
    <scope>NUCLEOTIDE SEQUENCE [LARGE SCALE GENOMIC DNA]</scope>
    <source>
        <strain evidence="2">cv. Dabenzi</strain>
    </source>
</reference>
<dbReference type="Proteomes" id="UP000197138">
    <property type="component" value="Unassembled WGS sequence"/>
</dbReference>
<comment type="caution">
    <text evidence="1">The sequence shown here is derived from an EMBL/GenBank/DDBJ whole genome shotgun (WGS) entry which is preliminary data.</text>
</comment>
<dbReference type="EMBL" id="MTKT01003950">
    <property type="protein sequence ID" value="OWM73512.1"/>
    <property type="molecule type" value="Genomic_DNA"/>
</dbReference>
<gene>
    <name evidence="1" type="ORF">CDL15_Pgr026611</name>
</gene>
<sequence length="74" mass="7994">MGLHHYSMAMALAGPGALVPCFCRSLTYLDLRKNNLAYANARILQSFNLCRAIQVALHLASLAADRVVPLVIGP</sequence>
<protein>
    <submittedName>
        <fullName evidence="1">Uncharacterized protein</fullName>
    </submittedName>
</protein>
<name>A0A218WNE7_PUNGR</name>
<organism evidence="1 2">
    <name type="scientific">Punica granatum</name>
    <name type="common">Pomegranate</name>
    <dbReference type="NCBI Taxonomy" id="22663"/>
    <lineage>
        <taxon>Eukaryota</taxon>
        <taxon>Viridiplantae</taxon>
        <taxon>Streptophyta</taxon>
        <taxon>Embryophyta</taxon>
        <taxon>Tracheophyta</taxon>
        <taxon>Spermatophyta</taxon>
        <taxon>Magnoliopsida</taxon>
        <taxon>eudicotyledons</taxon>
        <taxon>Gunneridae</taxon>
        <taxon>Pentapetalae</taxon>
        <taxon>rosids</taxon>
        <taxon>malvids</taxon>
        <taxon>Myrtales</taxon>
        <taxon>Lythraceae</taxon>
        <taxon>Punica</taxon>
    </lineage>
</organism>
<dbReference type="AlphaFoldDB" id="A0A218WNE7"/>